<sequence length="340" mass="34090">MTKRSGTTADPPAEPVGGATRATRPVPAPGAALLAVLALIWLATMLWSARTAIFSNAGTLSITMSAYALPALVGPSLVAGVAASLLTANLLARRGIGRPTPRFAAAIGVGLVTGVLAALVVKLTYGGGAAVTILAGTIAAAVIIGSALGVLRPSVVGAALLASLAVSAVTFTLAYFKTDLTTLYGSGDTIESQAGALRWFSWTASLASGLVAGLLAFGYLRRTGRRAELVDPDRPPLRWPAYLAAGAGAGLLLLVAEVLIRTAGSRVLALAGSISAADRDAQGLLGGSRVNHALVVLFVGALTALIAFGRTLGPAAEDAGPDDEAIEPGKPAESSEPVTR</sequence>
<dbReference type="EMBL" id="JBHSBN010000009">
    <property type="protein sequence ID" value="MFC4107371.1"/>
    <property type="molecule type" value="Genomic_DNA"/>
</dbReference>
<evidence type="ECO:0000313" key="4">
    <source>
        <dbReference type="Proteomes" id="UP001595868"/>
    </source>
</evidence>
<comment type="caution">
    <text evidence="3">The sequence shown here is derived from an EMBL/GenBank/DDBJ whole genome shotgun (WGS) entry which is preliminary data.</text>
</comment>
<feature type="transmembrane region" description="Helical" evidence="2">
    <location>
        <begin position="290"/>
        <end position="308"/>
    </location>
</feature>
<proteinExistence type="predicted"/>
<feature type="transmembrane region" description="Helical" evidence="2">
    <location>
        <begin position="196"/>
        <end position="220"/>
    </location>
</feature>
<accession>A0ABV8KMW3</accession>
<keyword evidence="2" id="KW-0812">Transmembrane</keyword>
<feature type="transmembrane region" description="Helical" evidence="2">
    <location>
        <begin position="103"/>
        <end position="121"/>
    </location>
</feature>
<organism evidence="3 4">
    <name type="scientific">Micromonospora zhanjiangensis</name>
    <dbReference type="NCBI Taxonomy" id="1522057"/>
    <lineage>
        <taxon>Bacteria</taxon>
        <taxon>Bacillati</taxon>
        <taxon>Actinomycetota</taxon>
        <taxon>Actinomycetes</taxon>
        <taxon>Micromonosporales</taxon>
        <taxon>Micromonosporaceae</taxon>
        <taxon>Micromonospora</taxon>
    </lineage>
</organism>
<feature type="transmembrane region" description="Helical" evidence="2">
    <location>
        <begin position="31"/>
        <end position="49"/>
    </location>
</feature>
<keyword evidence="2" id="KW-1133">Transmembrane helix</keyword>
<evidence type="ECO:0000256" key="2">
    <source>
        <dbReference type="SAM" id="Phobius"/>
    </source>
</evidence>
<feature type="transmembrane region" description="Helical" evidence="2">
    <location>
        <begin position="69"/>
        <end position="91"/>
    </location>
</feature>
<feature type="region of interest" description="Disordered" evidence="1">
    <location>
        <begin position="1"/>
        <end position="22"/>
    </location>
</feature>
<evidence type="ECO:0000313" key="3">
    <source>
        <dbReference type="EMBL" id="MFC4107371.1"/>
    </source>
</evidence>
<dbReference type="RefSeq" id="WP_377546189.1">
    <property type="nucleotide sequence ID" value="NZ_JBHSBN010000009.1"/>
</dbReference>
<name>A0ABV8KMW3_9ACTN</name>
<feature type="region of interest" description="Disordered" evidence="1">
    <location>
        <begin position="316"/>
        <end position="340"/>
    </location>
</feature>
<gene>
    <name evidence="3" type="ORF">ACFOX0_15755</name>
</gene>
<feature type="transmembrane region" description="Helical" evidence="2">
    <location>
        <begin position="127"/>
        <end position="148"/>
    </location>
</feature>
<reference evidence="4" key="1">
    <citation type="journal article" date="2019" name="Int. J. Syst. Evol. Microbiol.">
        <title>The Global Catalogue of Microorganisms (GCM) 10K type strain sequencing project: providing services to taxonomists for standard genome sequencing and annotation.</title>
        <authorList>
            <consortium name="The Broad Institute Genomics Platform"/>
            <consortium name="The Broad Institute Genome Sequencing Center for Infectious Disease"/>
            <person name="Wu L."/>
            <person name="Ma J."/>
        </authorList>
    </citation>
    <scope>NUCLEOTIDE SEQUENCE [LARGE SCALE GENOMIC DNA]</scope>
    <source>
        <strain evidence="4">2902at01</strain>
    </source>
</reference>
<evidence type="ECO:0000256" key="1">
    <source>
        <dbReference type="SAM" id="MobiDB-lite"/>
    </source>
</evidence>
<protein>
    <submittedName>
        <fullName evidence="3">GlsB/YeaQ/YmgE family stress response membrane protein</fullName>
    </submittedName>
</protein>
<keyword evidence="4" id="KW-1185">Reference proteome</keyword>
<feature type="transmembrane region" description="Helical" evidence="2">
    <location>
        <begin position="241"/>
        <end position="260"/>
    </location>
</feature>
<dbReference type="Proteomes" id="UP001595868">
    <property type="component" value="Unassembled WGS sequence"/>
</dbReference>
<feature type="transmembrane region" description="Helical" evidence="2">
    <location>
        <begin position="155"/>
        <end position="176"/>
    </location>
</feature>
<keyword evidence="2" id="KW-0472">Membrane</keyword>